<accession>A0A317E849</accession>
<dbReference type="InterPro" id="IPR050095">
    <property type="entry name" value="ECF_ABC_transporter_ATP-bd"/>
</dbReference>
<evidence type="ECO:0000313" key="6">
    <source>
        <dbReference type="EMBL" id="PWR22861.1"/>
    </source>
</evidence>
<dbReference type="InterPro" id="IPR027417">
    <property type="entry name" value="P-loop_NTPase"/>
</dbReference>
<dbReference type="CDD" id="cd03225">
    <property type="entry name" value="ABC_cobalt_CbiO_domain1"/>
    <property type="match status" value="1"/>
</dbReference>
<keyword evidence="7" id="KW-1185">Reference proteome</keyword>
<evidence type="ECO:0000259" key="5">
    <source>
        <dbReference type="PROSITE" id="PS50893"/>
    </source>
</evidence>
<reference evidence="6 7" key="1">
    <citation type="submission" date="2018-05" db="EMBL/GenBank/DDBJ databases">
        <title>Zavarzinia sp. HR-AS.</title>
        <authorList>
            <person name="Lee Y."/>
            <person name="Jeon C.O."/>
        </authorList>
    </citation>
    <scope>NUCLEOTIDE SEQUENCE [LARGE SCALE GENOMIC DNA]</scope>
    <source>
        <strain evidence="6 7">HR-AS</strain>
    </source>
</reference>
<comment type="caution">
    <text evidence="6">The sequence shown here is derived from an EMBL/GenBank/DDBJ whole genome shotgun (WGS) entry which is preliminary data.</text>
</comment>
<organism evidence="6 7">
    <name type="scientific">Zavarzinia aquatilis</name>
    <dbReference type="NCBI Taxonomy" id="2211142"/>
    <lineage>
        <taxon>Bacteria</taxon>
        <taxon>Pseudomonadati</taxon>
        <taxon>Pseudomonadota</taxon>
        <taxon>Alphaproteobacteria</taxon>
        <taxon>Rhodospirillales</taxon>
        <taxon>Zavarziniaceae</taxon>
        <taxon>Zavarzinia</taxon>
    </lineage>
</organism>
<feature type="domain" description="ABC transporter" evidence="5">
    <location>
        <begin position="5"/>
        <end position="235"/>
    </location>
</feature>
<gene>
    <name evidence="6" type="ORF">DKG74_10585</name>
</gene>
<dbReference type="InterPro" id="IPR015856">
    <property type="entry name" value="ABC_transpr_CbiO/EcfA_su"/>
</dbReference>
<sequence length="240" mass="26336">MTPLFTVEGLVVSRGGHRVLDGASLTLRPGERLAVVGPNGAGKTTLLRSLIGLEKAEHGTITAFGSLRRTEKEFRPVRARAGYLFQDADDQLFCPTVIDDVAFGPLNLGLAPREAAERALAVLERLHLGHLSARITHRLSGGEKRLVALAGVLAMEPEALLLDEPTNALDDVHYRRLLDILSGLPMAMIVVSHDRPFLHRLSTRVLALRQGRLLPAAFHSHPHTHDHLHIHVEGDHAHRH</sequence>
<evidence type="ECO:0000256" key="1">
    <source>
        <dbReference type="ARBA" id="ARBA00005417"/>
    </source>
</evidence>
<dbReference type="RefSeq" id="WP_109905500.1">
    <property type="nucleotide sequence ID" value="NZ_QGLE01000005.1"/>
</dbReference>
<dbReference type="EMBL" id="QGLE01000005">
    <property type="protein sequence ID" value="PWR22861.1"/>
    <property type="molecule type" value="Genomic_DNA"/>
</dbReference>
<keyword evidence="3" id="KW-0547">Nucleotide-binding</keyword>
<evidence type="ECO:0000313" key="7">
    <source>
        <dbReference type="Proteomes" id="UP000245461"/>
    </source>
</evidence>
<dbReference type="GO" id="GO:0043190">
    <property type="term" value="C:ATP-binding cassette (ABC) transporter complex"/>
    <property type="evidence" value="ECO:0007669"/>
    <property type="project" value="TreeGrafter"/>
</dbReference>
<protein>
    <submittedName>
        <fullName evidence="6">Cobalt ABC transporter ATP-binding protein</fullName>
    </submittedName>
</protein>
<evidence type="ECO:0000256" key="4">
    <source>
        <dbReference type="ARBA" id="ARBA00022840"/>
    </source>
</evidence>
<dbReference type="InterPro" id="IPR017871">
    <property type="entry name" value="ABC_transporter-like_CS"/>
</dbReference>
<name>A0A317E849_9PROT</name>
<dbReference type="Gene3D" id="3.40.50.300">
    <property type="entry name" value="P-loop containing nucleotide triphosphate hydrolases"/>
    <property type="match status" value="1"/>
</dbReference>
<proteinExistence type="inferred from homology"/>
<dbReference type="GO" id="GO:0016887">
    <property type="term" value="F:ATP hydrolysis activity"/>
    <property type="evidence" value="ECO:0007669"/>
    <property type="project" value="InterPro"/>
</dbReference>
<dbReference type="AlphaFoldDB" id="A0A317E849"/>
<dbReference type="GO" id="GO:0042626">
    <property type="term" value="F:ATPase-coupled transmembrane transporter activity"/>
    <property type="evidence" value="ECO:0007669"/>
    <property type="project" value="TreeGrafter"/>
</dbReference>
<dbReference type="InterPro" id="IPR003593">
    <property type="entry name" value="AAA+_ATPase"/>
</dbReference>
<dbReference type="PANTHER" id="PTHR43553:SF24">
    <property type="entry name" value="ENERGY-COUPLING FACTOR TRANSPORTER ATP-BINDING PROTEIN ECFA1"/>
    <property type="match status" value="1"/>
</dbReference>
<dbReference type="PROSITE" id="PS00211">
    <property type="entry name" value="ABC_TRANSPORTER_1"/>
    <property type="match status" value="1"/>
</dbReference>
<dbReference type="SUPFAM" id="SSF52540">
    <property type="entry name" value="P-loop containing nucleoside triphosphate hydrolases"/>
    <property type="match status" value="1"/>
</dbReference>
<dbReference type="Pfam" id="PF00005">
    <property type="entry name" value="ABC_tran"/>
    <property type="match status" value="1"/>
</dbReference>
<dbReference type="InterPro" id="IPR003439">
    <property type="entry name" value="ABC_transporter-like_ATP-bd"/>
</dbReference>
<dbReference type="GO" id="GO:0005524">
    <property type="term" value="F:ATP binding"/>
    <property type="evidence" value="ECO:0007669"/>
    <property type="project" value="UniProtKB-KW"/>
</dbReference>
<keyword evidence="2" id="KW-0813">Transport</keyword>
<dbReference type="SMART" id="SM00382">
    <property type="entry name" value="AAA"/>
    <property type="match status" value="1"/>
</dbReference>
<dbReference type="PANTHER" id="PTHR43553">
    <property type="entry name" value="HEAVY METAL TRANSPORTER"/>
    <property type="match status" value="1"/>
</dbReference>
<comment type="similarity">
    <text evidence="1">Belongs to the ABC transporter superfamily.</text>
</comment>
<evidence type="ECO:0000256" key="2">
    <source>
        <dbReference type="ARBA" id="ARBA00022448"/>
    </source>
</evidence>
<dbReference type="PROSITE" id="PS50893">
    <property type="entry name" value="ABC_TRANSPORTER_2"/>
    <property type="match status" value="1"/>
</dbReference>
<keyword evidence="4 6" id="KW-0067">ATP-binding</keyword>
<dbReference type="Proteomes" id="UP000245461">
    <property type="component" value="Unassembled WGS sequence"/>
</dbReference>
<dbReference type="OrthoDB" id="9782163at2"/>
<evidence type="ECO:0000256" key="3">
    <source>
        <dbReference type="ARBA" id="ARBA00022741"/>
    </source>
</evidence>